<dbReference type="Proteomes" id="UP001162802">
    <property type="component" value="Unassembled WGS sequence"/>
</dbReference>
<evidence type="ECO:0000313" key="1">
    <source>
        <dbReference type="EMBL" id="MCJ1959900.1"/>
    </source>
</evidence>
<protein>
    <submittedName>
        <fullName evidence="1">YfbU family protein</fullName>
    </submittedName>
</protein>
<dbReference type="RefSeq" id="WP_243797409.1">
    <property type="nucleotide sequence ID" value="NZ_JALHAT010000003.1"/>
</dbReference>
<dbReference type="Gene3D" id="1.10.3190.10">
    <property type="entry name" value="yfbu gene product, domain 2"/>
    <property type="match status" value="1"/>
</dbReference>
<comment type="caution">
    <text evidence="1">The sequence shown here is derived from an EMBL/GenBank/DDBJ whole genome shotgun (WGS) entry which is preliminary data.</text>
</comment>
<sequence length="170" mass="19561">MQISDGERLIAYMLAELMEKSGEQFDIDPAFIKSALANQDEWAIEWKCPGIFGGDPTEQEVIDETCKILTMWRVIDNSIDQIPEEQLPELPDEYLRQFEGFDLNNDPHYSVAEVLIEQLDRFQERAGMGLNSHSSGSLPRYRALLERFDAIREGQMGPLSIEQLNYIFNN</sequence>
<gene>
    <name evidence="1" type="ORF">MTR65_04315</name>
</gene>
<proteinExistence type="predicted"/>
<reference evidence="1" key="1">
    <citation type="submission" date="2022-03" db="EMBL/GenBank/DDBJ databases">
        <title>Identification of a novel bacterium isolated from mangrove sediments.</title>
        <authorList>
            <person name="Pan X."/>
        </authorList>
    </citation>
    <scope>NUCLEOTIDE SEQUENCE</scope>
    <source>
        <strain evidence="1">B2637</strain>
    </source>
</reference>
<keyword evidence="2" id="KW-1185">Reference proteome</keyword>
<dbReference type="InterPro" id="IPR005587">
    <property type="entry name" value="UPF0304_YfbU"/>
</dbReference>
<dbReference type="InterPro" id="IPR023146">
    <property type="entry name" value="YfbU_alpha-helical_sf"/>
</dbReference>
<name>A0ABT0A9M7_9SPHN</name>
<dbReference type="SUPFAM" id="SSF116960">
    <property type="entry name" value="YfbU-like"/>
    <property type="match status" value="1"/>
</dbReference>
<dbReference type="EMBL" id="JALHAT010000003">
    <property type="protein sequence ID" value="MCJ1959900.1"/>
    <property type="molecule type" value="Genomic_DNA"/>
</dbReference>
<dbReference type="Pfam" id="PF03887">
    <property type="entry name" value="YfbU"/>
    <property type="match status" value="1"/>
</dbReference>
<accession>A0ABT0A9M7</accession>
<evidence type="ECO:0000313" key="2">
    <source>
        <dbReference type="Proteomes" id="UP001162802"/>
    </source>
</evidence>
<organism evidence="1 2">
    <name type="scientific">Novosphingobium mangrovi</name>
    <name type="common">ex Hu et al. 2023</name>
    <dbReference type="NCBI Taxonomy" id="2930094"/>
    <lineage>
        <taxon>Bacteria</taxon>
        <taxon>Pseudomonadati</taxon>
        <taxon>Pseudomonadota</taxon>
        <taxon>Alphaproteobacteria</taxon>
        <taxon>Sphingomonadales</taxon>
        <taxon>Sphingomonadaceae</taxon>
        <taxon>Novosphingobium</taxon>
    </lineage>
</organism>